<feature type="compositionally biased region" description="Basic and acidic residues" evidence="1">
    <location>
        <begin position="91"/>
        <end position="101"/>
    </location>
</feature>
<sequence>MCSRTKNRKKGWKHALWRLAERERRGREDCGSEVHRYTIMRKRRVRRDGGSEGEMGAQRRWLWGEHAHKDEQETRGRGDDGSGTYAHAGTSRREKGRRDKAAGTAASG</sequence>
<feature type="region of interest" description="Disordered" evidence="1">
    <location>
        <begin position="44"/>
        <end position="108"/>
    </location>
</feature>
<protein>
    <submittedName>
        <fullName evidence="2">Uncharacterized protein</fullName>
    </submittedName>
</protein>
<proteinExistence type="predicted"/>
<reference evidence="3" key="1">
    <citation type="journal article" date="2013" name="Science">
        <title>The Amborella genome and the evolution of flowering plants.</title>
        <authorList>
            <consortium name="Amborella Genome Project"/>
        </authorList>
    </citation>
    <scope>NUCLEOTIDE SEQUENCE [LARGE SCALE GENOMIC DNA]</scope>
</reference>
<keyword evidence="3" id="KW-1185">Reference proteome</keyword>
<accession>W1NRI9</accession>
<evidence type="ECO:0000313" key="2">
    <source>
        <dbReference type="EMBL" id="ERM98492.1"/>
    </source>
</evidence>
<gene>
    <name evidence="2" type="ORF">AMTR_s00072p00174730</name>
</gene>
<organism evidence="2 3">
    <name type="scientific">Amborella trichopoda</name>
    <dbReference type="NCBI Taxonomy" id="13333"/>
    <lineage>
        <taxon>Eukaryota</taxon>
        <taxon>Viridiplantae</taxon>
        <taxon>Streptophyta</taxon>
        <taxon>Embryophyta</taxon>
        <taxon>Tracheophyta</taxon>
        <taxon>Spermatophyta</taxon>
        <taxon>Magnoliopsida</taxon>
        <taxon>Amborellales</taxon>
        <taxon>Amborellaceae</taxon>
        <taxon>Amborella</taxon>
    </lineage>
</organism>
<evidence type="ECO:0000256" key="1">
    <source>
        <dbReference type="SAM" id="MobiDB-lite"/>
    </source>
</evidence>
<name>W1NRI9_AMBTC</name>
<dbReference type="Gramene" id="ERM98492">
    <property type="protein sequence ID" value="ERM98492"/>
    <property type="gene ID" value="AMTR_s00072p00174730"/>
</dbReference>
<feature type="compositionally biased region" description="Basic and acidic residues" evidence="1">
    <location>
        <begin position="62"/>
        <end position="80"/>
    </location>
</feature>
<dbReference type="EMBL" id="KI395332">
    <property type="protein sequence ID" value="ERM98492.1"/>
    <property type="molecule type" value="Genomic_DNA"/>
</dbReference>
<evidence type="ECO:0000313" key="3">
    <source>
        <dbReference type="Proteomes" id="UP000017836"/>
    </source>
</evidence>
<dbReference type="Proteomes" id="UP000017836">
    <property type="component" value="Unassembled WGS sequence"/>
</dbReference>
<dbReference type="HOGENOM" id="CLU_2200490_0_0_1"/>
<dbReference type="AlphaFoldDB" id="W1NRI9"/>